<protein>
    <submittedName>
        <fullName evidence="2">Topoisomerase V</fullName>
    </submittedName>
</protein>
<dbReference type="EMBL" id="AE009439">
    <property type="protein sequence ID" value="AAM02649.1"/>
    <property type="molecule type" value="Genomic_DNA"/>
</dbReference>
<evidence type="ECO:0000313" key="3">
    <source>
        <dbReference type="Proteomes" id="UP000001826"/>
    </source>
</evidence>
<dbReference type="EnsemblBacteria" id="AAM02649">
    <property type="protein sequence ID" value="AAM02649"/>
    <property type="gene ID" value="MK1436"/>
</dbReference>
<feature type="domain" description="Helix-hairpin-helix DNA-binding motif class 1" evidence="1">
    <location>
        <begin position="855"/>
        <end position="874"/>
    </location>
</feature>
<dbReference type="PaxDb" id="190192-MK1436"/>
<feature type="domain" description="Helix-hairpin-helix DNA-binding motif class 1" evidence="1">
    <location>
        <begin position="912"/>
        <end position="931"/>
    </location>
</feature>
<name>F1SVL0_METKA</name>
<feature type="domain" description="Helix-hairpin-helix DNA-binding motif class 1" evidence="1">
    <location>
        <begin position="944"/>
        <end position="963"/>
    </location>
</feature>
<feature type="domain" description="Helix-hairpin-helix DNA-binding motif class 1" evidence="1">
    <location>
        <begin position="560"/>
        <end position="579"/>
    </location>
</feature>
<dbReference type="Pfam" id="PF21872">
    <property type="entry name" value="SAM_5"/>
    <property type="match status" value="1"/>
</dbReference>
<sequence>MALVYDAEFVGSEREFEEERETFLKGVKAYDGVLATRYLMERSSSAKNDEELLELHQNFILLTGSYACSIDPTEDRYQNVIVRGVNFDERVQRLSTGGSPARYAIVYRRGWRAIAKALDIDEEDVPAIEVRAVKRNPLQPALYRILVRYGRVDLMPVTVDEVPPEMAGEFERLIERYDVPIDEKEERILEILRENPWTPHDEIARRLGLSVSEVEGEKDPESSGIYSLWSRVVVNIEYDERTAKRHVKRRDRLLEELYEHLEELSERYLRHPLTRRWIVEHKRDIMRRYLEQRIVECALKLQDRYGIREDVALCLARAFDGSISMIATTPYRTLKDVCPDLTLEEAKSVNRTLATLIDEHGLSPDAADELIEHFESIAGILATDLEEIERMYEEGRLSEEAYRAAVEIQLAELTKKEGVGRKTAERLLRAFGNPERVKQLAREFEIEKLASVEGVGERVLRSLVPGYASLISIRGIDRERAERLLKKYGGYSKVREAGVEELREDGLTDAQIRELKGLKTLESIVGDLEKADELKRKYGSASAVRRLPVEELRELGFSDDEIAEIKGIPKKLREAFDLETAAELYERYGSLKEIGRRLSYDDLLELGATPKAAAEIKGPEFKFLLNIEGVGPKLAERILEAVDYDLERLASLNPEELAEKVEGLGEELAERVVYAARERVESRRKSGRQERSEEEWKEWLERKVGEGRARRLIEYFGSAGEVGKLVENAEVSKLLEVPGIGDEAVARLVPGYKTLRDAGLTPAEAERVLKRYGSVSKVQEGATPDELRELGLGDAKIARILGLRSLVNKRLDVDTAYELKRRYGSVSAVRKAPVKELRELGLSDRKIARIKGIPETMLQVRGMSVEKAERLLERFDTWTKVKEAPVSELVRVPGVGLSLVKEIKAQVDPAWKALLDVKGVSPELADRLVEELGSPYRVLTAKKSDLMRVERVGPKLAERIRAAGKRYVEERRSRRERIRRKLRG</sequence>
<reference evidence="2 3" key="1">
    <citation type="journal article" date="2002" name="Proc. Natl. Acad. Sci. U.S.A.">
        <title>The complete genome of hyperthermophile Methanopyrus kandleri AV19 and monophyly of archaeal methanogens.</title>
        <authorList>
            <person name="Slesarev A.I."/>
            <person name="Mezhevaya K.V."/>
            <person name="Makarova K.S."/>
            <person name="Polushin N.N."/>
            <person name="Shcherbinina O.V."/>
            <person name="Shakhova V.V."/>
            <person name="Belova G.I."/>
            <person name="Aravind L."/>
            <person name="Natale D.A."/>
            <person name="Rogozin I.B."/>
            <person name="Tatusov R.L."/>
            <person name="Wolf Y.I."/>
            <person name="Stetter K.O."/>
            <person name="Malykh A.G."/>
            <person name="Koonin E.V."/>
            <person name="Kozyavkin S.A."/>
        </authorList>
    </citation>
    <scope>NUCLEOTIDE SEQUENCE [LARGE SCALE GENOMIC DNA]</scope>
    <source>
        <strain evidence="3">AV19 / DSM 6324 / JCM 9639 / NBRC 100938</strain>
    </source>
</reference>
<organism evidence="2 3">
    <name type="scientific">Methanopyrus kandleri (strain AV19 / DSM 6324 / JCM 9639 / NBRC 100938)</name>
    <dbReference type="NCBI Taxonomy" id="190192"/>
    <lineage>
        <taxon>Archaea</taxon>
        <taxon>Methanobacteriati</taxon>
        <taxon>Methanobacteriota</taxon>
        <taxon>Methanomada group</taxon>
        <taxon>Methanopyri</taxon>
        <taxon>Methanopyrales</taxon>
        <taxon>Methanopyraceae</taxon>
        <taxon>Methanopyrus</taxon>
    </lineage>
</organism>
<keyword evidence="4" id="KW-0002">3D-structure</keyword>
<dbReference type="KEGG" id="mka:MK1436"/>
<feature type="domain" description="Helix-hairpin-helix DNA-binding motif class 1" evidence="1">
    <location>
        <begin position="468"/>
        <end position="487"/>
    </location>
</feature>
<dbReference type="HOGENOM" id="CLU_302809_0_0_2"/>
<accession>F1SVL0</accession>
<feature type="domain" description="Helix-hairpin-helix DNA-binding motif class 1" evidence="1">
    <location>
        <begin position="732"/>
        <end position="751"/>
    </location>
</feature>
<dbReference type="GO" id="GO:0006281">
    <property type="term" value="P:DNA repair"/>
    <property type="evidence" value="ECO:0007669"/>
    <property type="project" value="InterPro"/>
</dbReference>
<feature type="domain" description="Helix-hairpin-helix DNA-binding motif class 1" evidence="1">
    <location>
        <begin position="622"/>
        <end position="641"/>
    </location>
</feature>
<dbReference type="PDB" id="4GFJ">
    <property type="method" value="X-ray"/>
    <property type="resolution" value="2.91 A"/>
    <property type="chains" value="A=1-685"/>
</dbReference>
<feature type="domain" description="Helix-hairpin-helix DNA-binding motif class 1" evidence="1">
    <location>
        <begin position="887"/>
        <end position="906"/>
    </location>
</feature>
<evidence type="ECO:0007829" key="4">
    <source>
        <dbReference type="PDB" id="4GFJ"/>
    </source>
</evidence>
<dbReference type="GO" id="GO:0046872">
    <property type="term" value="F:metal ion binding"/>
    <property type="evidence" value="ECO:0007669"/>
    <property type="project" value="UniProtKB-KW"/>
</dbReference>
<keyword evidence="4" id="KW-0862">Zinc</keyword>
<dbReference type="EvolutionaryTrace" id="F1SVL0"/>
<dbReference type="InterPro" id="IPR003583">
    <property type="entry name" value="Hlx-hairpin-Hlx_DNA-bd_motif"/>
</dbReference>
<dbReference type="Pfam" id="PF22409">
    <property type="entry name" value="TopoV_HHH"/>
    <property type="match status" value="1"/>
</dbReference>
<feature type="domain" description="Helix-hairpin-helix DNA-binding motif class 1" evidence="1">
    <location>
        <begin position="447"/>
        <end position="466"/>
    </location>
</feature>
<dbReference type="SUPFAM" id="SSF47781">
    <property type="entry name" value="RuvA domain 2-like"/>
    <property type="match status" value="6"/>
</dbReference>
<dbReference type="STRING" id="190192.MK1436"/>
<dbReference type="Gene3D" id="1.10.8.1010">
    <property type="match status" value="2"/>
</dbReference>
<feature type="domain" description="Helix-hairpin-helix DNA-binding motif class 1" evidence="1">
    <location>
        <begin position="656"/>
        <end position="675"/>
    </location>
</feature>
<reference evidence="4" key="2">
    <citation type="journal article" date="2013" name="Nucleic Acids Res.">
        <title>Identification of one of the apurinic/apyrimidinic lyase active sites of topoisomerase V by structural and functional studies.</title>
        <authorList>
            <person name="Rajan R."/>
            <person name="Prasad R."/>
            <person name="Taneja B."/>
            <person name="Wilson S.H."/>
            <person name="Mondragon A."/>
        </authorList>
    </citation>
    <scope>X-RAY CRYSTALLOGRAPHY (2.91 ANGSTROMS) OF 1-685 IN COMPLEX WITH ZN(2+)</scope>
    <scope>DISULFIDE BONDS</scope>
</reference>
<dbReference type="OrthoDB" id="374074at2157"/>
<dbReference type="Pfam" id="PF14520">
    <property type="entry name" value="HHH_5"/>
    <property type="match status" value="4"/>
</dbReference>
<evidence type="ECO:0000259" key="1">
    <source>
        <dbReference type="SMART" id="SM00278"/>
    </source>
</evidence>
<dbReference type="InterPro" id="IPR036388">
    <property type="entry name" value="WH-like_DNA-bd_sf"/>
</dbReference>
<evidence type="ECO:0000313" key="2">
    <source>
        <dbReference type="EMBL" id="AAM02649.1"/>
    </source>
</evidence>
<dbReference type="InterPro" id="IPR049334">
    <property type="entry name" value="Topo-V_HhH2_2nd"/>
</dbReference>
<dbReference type="InterPro" id="IPR024065">
    <property type="entry name" value="TopoV_catalytic_dom_sf"/>
</dbReference>
<feature type="domain" description="Helix-hairpin-helix DNA-binding motif class 1" evidence="1">
    <location>
        <begin position="411"/>
        <end position="430"/>
    </location>
</feature>
<feature type="binding site" evidence="4">
    <location>
        <position position="246"/>
    </location>
    <ligand>
        <name>Zn(2+)</name>
        <dbReference type="ChEBI" id="CHEBI:29105"/>
    </ligand>
</feature>
<dbReference type="Proteomes" id="UP000001826">
    <property type="component" value="Chromosome"/>
</dbReference>
<proteinExistence type="evidence at protein level"/>
<gene>
    <name evidence="2" type="ordered locus">MK1436</name>
</gene>
<keyword evidence="4" id="KW-0479">Metal-binding</keyword>
<dbReference type="Pfam" id="PF13412">
    <property type="entry name" value="HTH_24"/>
    <property type="match status" value="1"/>
</dbReference>
<dbReference type="SMR" id="F1SVL0"/>
<dbReference type="GO" id="GO:0003677">
    <property type="term" value="F:DNA binding"/>
    <property type="evidence" value="ECO:0007669"/>
    <property type="project" value="InterPro"/>
</dbReference>
<dbReference type="InParanoid" id="F1SVL0"/>
<dbReference type="SMART" id="SM00278">
    <property type="entry name" value="HhH1"/>
    <property type="match status" value="11"/>
</dbReference>
<dbReference type="Gene3D" id="1.10.10.10">
    <property type="entry name" value="Winged helix-like DNA-binding domain superfamily/Winged helix DNA-binding domain"/>
    <property type="match status" value="1"/>
</dbReference>
<dbReference type="AlphaFoldDB" id="F1SVL0"/>
<dbReference type="InterPro" id="IPR055246">
    <property type="entry name" value="TopoV_HHH"/>
</dbReference>
<feature type="binding site" evidence="4">
    <location>
        <position position="161"/>
    </location>
    <ligand>
        <name>Zn(2+)</name>
        <dbReference type="ChEBI" id="CHEBI:29105"/>
    </ligand>
</feature>
<dbReference type="SUPFAM" id="SSF140979">
    <property type="entry name" value="Topoisomerase V catalytic domain-like"/>
    <property type="match status" value="2"/>
</dbReference>
<dbReference type="InterPro" id="IPR054066">
    <property type="entry name" value="SAM_5"/>
</dbReference>
<dbReference type="PDBsum" id="4GFJ"/>
<dbReference type="Pfam" id="PF21616">
    <property type="entry name" value="Topo-V_HhH_2_2nd"/>
    <property type="match status" value="1"/>
</dbReference>
<feature type="disulfide bond" evidence="4">
    <location>
        <begin position="314"/>
        <end position="338"/>
    </location>
</feature>
<dbReference type="Gene3D" id="1.10.150.740">
    <property type="match status" value="1"/>
</dbReference>
<dbReference type="Gene3D" id="1.10.150.20">
    <property type="entry name" value="5' to 3' exonuclease, C-terminal subdomain"/>
    <property type="match status" value="6"/>
</dbReference>
<dbReference type="InterPro" id="IPR010994">
    <property type="entry name" value="RuvA_2-like"/>
</dbReference>
<dbReference type="Gene3D" id="6.10.250.950">
    <property type="match status" value="1"/>
</dbReference>
<keyword evidence="3" id="KW-1185">Reference proteome</keyword>
<dbReference type="GeneID" id="1478031"/>
<dbReference type="RefSeq" id="WP_011019804.1">
    <property type="nucleotide sequence ID" value="NC_003551.1"/>
</dbReference>